<reference evidence="3" key="1">
    <citation type="journal article" date="2019" name="Int. J. Syst. Evol. Microbiol.">
        <title>The Global Catalogue of Microorganisms (GCM) 10K type strain sequencing project: providing services to taxonomists for standard genome sequencing and annotation.</title>
        <authorList>
            <consortium name="The Broad Institute Genomics Platform"/>
            <consortium name="The Broad Institute Genome Sequencing Center for Infectious Disease"/>
            <person name="Wu L."/>
            <person name="Ma J."/>
        </authorList>
    </citation>
    <scope>NUCLEOTIDE SEQUENCE [LARGE SCALE GENOMIC DNA]</scope>
    <source>
        <strain evidence="3">CGMCC 4.7319</strain>
    </source>
</reference>
<evidence type="ECO:0008006" key="4">
    <source>
        <dbReference type="Google" id="ProtNLM"/>
    </source>
</evidence>
<comment type="caution">
    <text evidence="2">The sequence shown here is derived from an EMBL/GenBank/DDBJ whole genome shotgun (WGS) entry which is preliminary data.</text>
</comment>
<dbReference type="Proteomes" id="UP000597656">
    <property type="component" value="Unassembled WGS sequence"/>
</dbReference>
<dbReference type="SUPFAM" id="SSF50199">
    <property type="entry name" value="Staphylococcal nuclease"/>
    <property type="match status" value="1"/>
</dbReference>
<dbReference type="RefSeq" id="WP_189154930.1">
    <property type="nucleotide sequence ID" value="NZ_BMNC01000003.1"/>
</dbReference>
<gene>
    <name evidence="2" type="ORF">GCM10011609_26020</name>
</gene>
<dbReference type="InterPro" id="IPR035437">
    <property type="entry name" value="SNase_OB-fold_sf"/>
</dbReference>
<feature type="region of interest" description="Disordered" evidence="1">
    <location>
        <begin position="159"/>
        <end position="284"/>
    </location>
</feature>
<organism evidence="2 3">
    <name type="scientific">Lentzea pudingi</name>
    <dbReference type="NCBI Taxonomy" id="1789439"/>
    <lineage>
        <taxon>Bacteria</taxon>
        <taxon>Bacillati</taxon>
        <taxon>Actinomycetota</taxon>
        <taxon>Actinomycetes</taxon>
        <taxon>Pseudonocardiales</taxon>
        <taxon>Pseudonocardiaceae</taxon>
        <taxon>Lentzea</taxon>
    </lineage>
</organism>
<accession>A0ABQ2HPS4</accession>
<evidence type="ECO:0000313" key="3">
    <source>
        <dbReference type="Proteomes" id="UP000597656"/>
    </source>
</evidence>
<sequence>MHTSATPLTRPGIVRRLWWRSGQGPRLAVAGLSVITTVAATGAVTFGGDAFPVARGSSGLEQSARGGDSVEATVREVSEVDSFEGVEPDTGLPFRARVAGVRRDTDCWLAESRAAARELLLGKEVRLLVRRDGTSGGDQVVVDVVLPDGRDYARTVVRDGAAPADPSSREELAPVEAAARQDRRGRWAAGCEVVETPVSSAPSSTAPSTSTTTTTVPVTTTEASPQPSSSPPSPTSSSQADGPRPAALAGTRCDREGERGTTIAGRELVCTRNDKGELRWRRAK</sequence>
<dbReference type="EMBL" id="BMNC01000003">
    <property type="protein sequence ID" value="GGM88081.1"/>
    <property type="molecule type" value="Genomic_DNA"/>
</dbReference>
<name>A0ABQ2HPS4_9PSEU</name>
<feature type="compositionally biased region" description="Basic and acidic residues" evidence="1">
    <location>
        <begin position="272"/>
        <end position="284"/>
    </location>
</feature>
<protein>
    <recommendedName>
        <fullName evidence="4">Endonuclease YncB, thermonuclease family</fullName>
    </recommendedName>
</protein>
<feature type="compositionally biased region" description="Low complexity" evidence="1">
    <location>
        <begin position="192"/>
        <end position="227"/>
    </location>
</feature>
<dbReference type="Gene3D" id="2.40.50.90">
    <property type="match status" value="1"/>
</dbReference>
<proteinExistence type="predicted"/>
<evidence type="ECO:0000313" key="2">
    <source>
        <dbReference type="EMBL" id="GGM88081.1"/>
    </source>
</evidence>
<evidence type="ECO:0000256" key="1">
    <source>
        <dbReference type="SAM" id="MobiDB-lite"/>
    </source>
</evidence>
<keyword evidence="3" id="KW-1185">Reference proteome</keyword>